<gene>
    <name evidence="2" type="primary">tnsC</name>
    <name evidence="2" type="ORF">CLMAG_02710</name>
</gene>
<organism evidence="2 3">
    <name type="scientific">Clostridium magnum DSM 2767</name>
    <dbReference type="NCBI Taxonomy" id="1121326"/>
    <lineage>
        <taxon>Bacteria</taxon>
        <taxon>Bacillati</taxon>
        <taxon>Bacillota</taxon>
        <taxon>Clostridia</taxon>
        <taxon>Eubacteriales</taxon>
        <taxon>Clostridiaceae</taxon>
        <taxon>Clostridium</taxon>
    </lineage>
</organism>
<protein>
    <submittedName>
        <fullName evidence="2">Transposon Tn7 transposition protein TnsC</fullName>
    </submittedName>
</protein>
<evidence type="ECO:0000259" key="1">
    <source>
        <dbReference type="Pfam" id="PF13401"/>
    </source>
</evidence>
<dbReference type="GO" id="GO:0016887">
    <property type="term" value="F:ATP hydrolysis activity"/>
    <property type="evidence" value="ECO:0007669"/>
    <property type="project" value="InterPro"/>
</dbReference>
<feature type="domain" description="ORC1/DEAH AAA+ ATPase" evidence="1">
    <location>
        <begin position="170"/>
        <end position="312"/>
    </location>
</feature>
<keyword evidence="3" id="KW-1185">Reference proteome</keyword>
<dbReference type="OrthoDB" id="5593847at2"/>
<dbReference type="PATRIC" id="fig|1121326.3.peg.247"/>
<dbReference type="Pfam" id="PF13401">
    <property type="entry name" value="AAA_22"/>
    <property type="match status" value="1"/>
</dbReference>
<dbReference type="EMBL" id="LWAE01000001">
    <property type="protein sequence ID" value="KZL93248.1"/>
    <property type="molecule type" value="Genomic_DNA"/>
</dbReference>
<dbReference type="Proteomes" id="UP000076603">
    <property type="component" value="Unassembled WGS sequence"/>
</dbReference>
<dbReference type="Gene3D" id="3.40.50.300">
    <property type="entry name" value="P-loop containing nucleotide triphosphate hydrolases"/>
    <property type="match status" value="1"/>
</dbReference>
<accession>A0A161X1C4</accession>
<dbReference type="InterPro" id="IPR049945">
    <property type="entry name" value="AAA_22"/>
</dbReference>
<dbReference type="InterPro" id="IPR027417">
    <property type="entry name" value="P-loop_NTPase"/>
</dbReference>
<evidence type="ECO:0000313" key="2">
    <source>
        <dbReference type="EMBL" id="KZL93248.1"/>
    </source>
</evidence>
<comment type="caution">
    <text evidence="2">The sequence shown here is derived from an EMBL/GenBank/DDBJ whole genome shotgun (WGS) entry which is preliminary data.</text>
</comment>
<dbReference type="AlphaFoldDB" id="A0A161X1C4"/>
<dbReference type="RefSeq" id="WP_066616830.1">
    <property type="nucleotide sequence ID" value="NZ_FQXL01000017.1"/>
</dbReference>
<reference evidence="2 3" key="1">
    <citation type="submission" date="2016-04" db="EMBL/GenBank/DDBJ databases">
        <title>Genome sequence of Clostridium magnum DSM 2767.</title>
        <authorList>
            <person name="Poehlein A."/>
            <person name="Uhlig R."/>
            <person name="Fischer R."/>
            <person name="Bahl H."/>
            <person name="Daniel R."/>
        </authorList>
    </citation>
    <scope>NUCLEOTIDE SEQUENCE [LARGE SCALE GENOMIC DNA]</scope>
    <source>
        <strain evidence="2 3">DSM 2767</strain>
    </source>
</reference>
<evidence type="ECO:0000313" key="3">
    <source>
        <dbReference type="Proteomes" id="UP000076603"/>
    </source>
</evidence>
<dbReference type="SUPFAM" id="SSF52540">
    <property type="entry name" value="P-loop containing nucleoside triphosphate hydrolases"/>
    <property type="match status" value="1"/>
</dbReference>
<name>A0A161X1C4_9CLOT</name>
<sequence>MLDNRYIVYTKDGVQEGSYIDNQYEEYNNGKFLYKEQVNARYIEQCEPTYRGNMLIEALPTLCTIEQLVYKLVDEPVYSELERDKNIEYRIQAITRLKNYVTVLARHIEIEKKFSAVIRRGYTSKHIGTPEFIRGINFTSKLIHNKWIEDKLKQIQCFYNNTVTSMPGFAVIGISGGGKSTALNKILSLYPQCIVHTRYKEDKFLFKQLVWIKIDCSYNGGLKGICLKFFKEVDSVLGSDYLQRFGNQRNNTDTMMAAMVHISQIHALGTLVIDEIQHLANIKEGADKVLNFLVTLENELKIPIIYIGTYKAISKVLNKDLRQARRASGIGEVEWTRMDEDEEWDDFIEGLWRYQWTKNAIPLTDDIRKAFYKNTMGITERVVNLYIAVQIEAILNGIEKVTIELINSVTKEHMMLTAPMITALQTNNRELLANFDDIAAFNLDKYIEDIKEGTEYKNQLKNIYESDKYKVVIKEKEITDTISIILDRLGFSQDETRSIVKSIINEHGLGNNMDFYMKEVGKIIKEQMQINKEAKTLGRKSVRRTKEVEKQNFYKEFEELGKIKKPEDDFGV</sequence>
<proteinExistence type="predicted"/>
<dbReference type="STRING" id="1121326.CLMAG_02710"/>